<dbReference type="GO" id="GO:0003700">
    <property type="term" value="F:DNA-binding transcription factor activity"/>
    <property type="evidence" value="ECO:0007669"/>
    <property type="project" value="TreeGrafter"/>
</dbReference>
<dbReference type="PROSITE" id="PS50943">
    <property type="entry name" value="HTH_CROC1"/>
    <property type="match status" value="1"/>
</dbReference>
<dbReference type="InterPro" id="IPR010982">
    <property type="entry name" value="Lambda_DNA-bd_dom_sf"/>
</dbReference>
<dbReference type="CDD" id="cd00093">
    <property type="entry name" value="HTH_XRE"/>
    <property type="match status" value="1"/>
</dbReference>
<dbReference type="GO" id="GO:0003677">
    <property type="term" value="F:DNA binding"/>
    <property type="evidence" value="ECO:0007669"/>
    <property type="project" value="UniProtKB-KW"/>
</dbReference>
<organism evidence="5 6">
    <name type="scientific">Paenibacillus jilunlii</name>
    <dbReference type="NCBI Taxonomy" id="682956"/>
    <lineage>
        <taxon>Bacteria</taxon>
        <taxon>Bacillati</taxon>
        <taxon>Bacillota</taxon>
        <taxon>Bacilli</taxon>
        <taxon>Bacillales</taxon>
        <taxon>Paenibacillaceae</taxon>
        <taxon>Paenibacillus</taxon>
    </lineage>
</organism>
<feature type="domain" description="HTH cro/C1-type" evidence="4">
    <location>
        <begin position="14"/>
        <end position="68"/>
    </location>
</feature>
<dbReference type="AlphaFoldDB" id="A0A1G9JBM7"/>
<keyword evidence="1" id="KW-0805">Transcription regulation</keyword>
<dbReference type="RefSeq" id="WP_244280713.1">
    <property type="nucleotide sequence ID" value="NZ_CP048429.1"/>
</dbReference>
<dbReference type="GO" id="GO:0005829">
    <property type="term" value="C:cytosol"/>
    <property type="evidence" value="ECO:0007669"/>
    <property type="project" value="TreeGrafter"/>
</dbReference>
<dbReference type="PANTHER" id="PTHR46797:SF23">
    <property type="entry name" value="HTH-TYPE TRANSCRIPTIONAL REGULATOR SUTR"/>
    <property type="match status" value="1"/>
</dbReference>
<dbReference type="SMART" id="SM00530">
    <property type="entry name" value="HTH_XRE"/>
    <property type="match status" value="1"/>
</dbReference>
<evidence type="ECO:0000256" key="2">
    <source>
        <dbReference type="ARBA" id="ARBA00023125"/>
    </source>
</evidence>
<dbReference type="PANTHER" id="PTHR46797">
    <property type="entry name" value="HTH-TYPE TRANSCRIPTIONAL REGULATOR"/>
    <property type="match status" value="1"/>
</dbReference>
<evidence type="ECO:0000256" key="1">
    <source>
        <dbReference type="ARBA" id="ARBA00023015"/>
    </source>
</evidence>
<dbReference type="Gene3D" id="1.10.260.40">
    <property type="entry name" value="lambda repressor-like DNA-binding domains"/>
    <property type="match status" value="1"/>
</dbReference>
<dbReference type="InterPro" id="IPR001387">
    <property type="entry name" value="Cro/C1-type_HTH"/>
</dbReference>
<dbReference type="Pfam" id="PF01381">
    <property type="entry name" value="HTH_3"/>
    <property type="match status" value="1"/>
</dbReference>
<keyword evidence="2" id="KW-0238">DNA-binding</keyword>
<gene>
    <name evidence="5" type="ORF">SAMN05216191_102404</name>
</gene>
<evidence type="ECO:0000313" key="6">
    <source>
        <dbReference type="Proteomes" id="UP000182783"/>
    </source>
</evidence>
<accession>A0A1G9JBM7</accession>
<evidence type="ECO:0000259" key="4">
    <source>
        <dbReference type="PROSITE" id="PS50943"/>
    </source>
</evidence>
<dbReference type="SUPFAM" id="SSF47413">
    <property type="entry name" value="lambda repressor-like DNA-binding domains"/>
    <property type="match status" value="1"/>
</dbReference>
<name>A0A1G9JBM7_9BACL</name>
<evidence type="ECO:0000256" key="3">
    <source>
        <dbReference type="ARBA" id="ARBA00023163"/>
    </source>
</evidence>
<protein>
    <submittedName>
        <fullName evidence="5">Helix-turn-helix</fullName>
    </submittedName>
</protein>
<reference evidence="5 6" key="1">
    <citation type="submission" date="2016-10" db="EMBL/GenBank/DDBJ databases">
        <authorList>
            <person name="de Groot N.N."/>
        </authorList>
    </citation>
    <scope>NUCLEOTIDE SEQUENCE [LARGE SCALE GENOMIC DNA]</scope>
    <source>
        <strain evidence="5 6">CGMCC 1.10239</strain>
    </source>
</reference>
<sequence>MDDKIDYKLIGNCVREERLKYNLTQEKLAESVGISASYMGLLERGERILSVETLVKLSIALNVSTDTLLKATLDSVERDTFSLQFALLTNGLDDPQKQMVLDVVKAMLPHFKLEQHNNE</sequence>
<dbReference type="EMBL" id="FNGM01000002">
    <property type="protein sequence ID" value="SDL34615.1"/>
    <property type="molecule type" value="Genomic_DNA"/>
</dbReference>
<evidence type="ECO:0000313" key="5">
    <source>
        <dbReference type="EMBL" id="SDL34615.1"/>
    </source>
</evidence>
<dbReference type="Proteomes" id="UP000182783">
    <property type="component" value="Unassembled WGS sequence"/>
</dbReference>
<proteinExistence type="predicted"/>
<keyword evidence="3" id="KW-0804">Transcription</keyword>
<dbReference type="InterPro" id="IPR050807">
    <property type="entry name" value="TransReg_Diox_bact_type"/>
</dbReference>